<dbReference type="InterPro" id="IPR013120">
    <property type="entry name" value="FAR_NAD-bd"/>
</dbReference>
<dbReference type="InterPro" id="IPR036736">
    <property type="entry name" value="ACP-like_sf"/>
</dbReference>
<protein>
    <submittedName>
        <fullName evidence="1">Uncharacterized protein</fullName>
    </submittedName>
</protein>
<proteinExistence type="predicted"/>
<sequence>MAGGNSLLLVKLQVAIKNANGLSITLKDLYRCSTLRRMATLIDDEKKNQPFSETIDWEEETRVPGGLARGQRSREPKTTDLRIALTGSTGFLGVEILKALLEQPTVSKIHCLAVDAQQGQSFPKSHKDPLASSPSWRSREAFPYTTFFSNRVTLLSGDVALPPGSVSAFPPPKTGSDGFTASKWATPSEGALNAILRFSVLMKVVPQFPNVRGFFYFEKVGVGAANIVKKALQSVQERMQDLYGGVFGRLALAEWVQRARTLGLESLVASYLEAMESRGEEMAFPFLGMSSD</sequence>
<dbReference type="InterPro" id="IPR036291">
    <property type="entry name" value="NAD(P)-bd_dom_sf"/>
</dbReference>
<dbReference type="Gene3D" id="1.10.1200.10">
    <property type="entry name" value="ACP-like"/>
    <property type="match status" value="1"/>
</dbReference>
<dbReference type="GeneID" id="43670612"/>
<dbReference type="EMBL" id="ML736739">
    <property type="protein sequence ID" value="KAE8409645.1"/>
    <property type="molecule type" value="Genomic_DNA"/>
</dbReference>
<dbReference type="OrthoDB" id="329835at2759"/>
<dbReference type="InterPro" id="IPR009081">
    <property type="entry name" value="PP-bd_ACP"/>
</dbReference>
<dbReference type="Pfam" id="PF00550">
    <property type="entry name" value="PP-binding"/>
    <property type="match status" value="1"/>
</dbReference>
<accession>A0A5N7DTN7</accession>
<dbReference type="Gene3D" id="3.40.50.720">
    <property type="entry name" value="NAD(P)-binding Rossmann-like Domain"/>
    <property type="match status" value="1"/>
</dbReference>
<accession>A0A5N6I7S8</accession>
<evidence type="ECO:0000313" key="1">
    <source>
        <dbReference type="EMBL" id="KAE8409645.1"/>
    </source>
</evidence>
<dbReference type="PROSITE" id="PS50075">
    <property type="entry name" value="CARRIER"/>
    <property type="match status" value="1"/>
</dbReference>
<dbReference type="AlphaFoldDB" id="A0A5N7DTN7"/>
<evidence type="ECO:0000313" key="2">
    <source>
        <dbReference type="Proteomes" id="UP000325579"/>
    </source>
</evidence>
<dbReference type="Pfam" id="PF07993">
    <property type="entry name" value="NAD_binding_4"/>
    <property type="match status" value="1"/>
</dbReference>
<dbReference type="RefSeq" id="XP_031946964.1">
    <property type="nucleotide sequence ID" value="XM_032085921.1"/>
</dbReference>
<name>A0A5N7DTN7_9EURO</name>
<dbReference type="SUPFAM" id="SSF47336">
    <property type="entry name" value="ACP-like"/>
    <property type="match status" value="1"/>
</dbReference>
<dbReference type="SUPFAM" id="SSF51735">
    <property type="entry name" value="NAD(P)-binding Rossmann-fold domains"/>
    <property type="match status" value="1"/>
</dbReference>
<reference evidence="1 2" key="1">
    <citation type="submission" date="2019-04" db="EMBL/GenBank/DDBJ databases">
        <authorList>
            <consortium name="DOE Joint Genome Institute"/>
            <person name="Mondo S."/>
            <person name="Kjaerbolling I."/>
            <person name="Vesth T."/>
            <person name="Frisvad J.C."/>
            <person name="Nybo J.L."/>
            <person name="Theobald S."/>
            <person name="Kildgaard S."/>
            <person name="Isbrandt T."/>
            <person name="Kuo A."/>
            <person name="Sato A."/>
            <person name="Lyhne E.K."/>
            <person name="Kogle M.E."/>
            <person name="Wiebenga A."/>
            <person name="Kun R.S."/>
            <person name="Lubbers R.J."/>
            <person name="Makela M.R."/>
            <person name="Barry K."/>
            <person name="Chovatia M."/>
            <person name="Clum A."/>
            <person name="Daum C."/>
            <person name="Haridas S."/>
            <person name="He G."/>
            <person name="LaButti K."/>
            <person name="Lipzen A."/>
            <person name="Riley R."/>
            <person name="Salamov A."/>
            <person name="Simmons B.A."/>
            <person name="Magnuson J.K."/>
            <person name="Henrissat B."/>
            <person name="Mortensen U.H."/>
            <person name="Larsen T.O."/>
            <person name="Devries R.P."/>
            <person name="Grigoriev I.V."/>
            <person name="Machida M."/>
            <person name="Baker S.E."/>
            <person name="Andersen M.R."/>
            <person name="Cantor M.N."/>
            <person name="Hua S.X."/>
        </authorList>
    </citation>
    <scope>NUCLEOTIDE SEQUENCE [LARGE SCALE GENOMIC DNA]</scope>
    <source>
        <strain evidence="1 2">CBS 119388</strain>
    </source>
</reference>
<gene>
    <name evidence="1" type="ORF">BDV37DRAFT_277985</name>
</gene>
<organism evidence="1 2">
    <name type="scientific">Aspergillus pseudonomiae</name>
    <dbReference type="NCBI Taxonomy" id="1506151"/>
    <lineage>
        <taxon>Eukaryota</taxon>
        <taxon>Fungi</taxon>
        <taxon>Dikarya</taxon>
        <taxon>Ascomycota</taxon>
        <taxon>Pezizomycotina</taxon>
        <taxon>Eurotiomycetes</taxon>
        <taxon>Eurotiomycetidae</taxon>
        <taxon>Eurotiales</taxon>
        <taxon>Aspergillaceae</taxon>
        <taxon>Aspergillus</taxon>
        <taxon>Aspergillus subgen. Circumdati</taxon>
    </lineage>
</organism>
<dbReference type="Proteomes" id="UP000325579">
    <property type="component" value="Unassembled WGS sequence"/>
</dbReference>
<keyword evidence="2" id="KW-1185">Reference proteome</keyword>